<sequence>MLTMKAKYALRAMCALARAEGGRLADSAYAPRHGRLQARAIAEHSGAPGKFLESILVDLREAGFIDSRRGQKGGHALARPADQIMVGDLIRAIDGPLAPVRCASVSAYQPCADCADPDACSLRSLMREARDALSSVLDRRSLHELALAPDFGAAALDPALLDATFLPVATRAYGGDRA</sequence>
<dbReference type="Proteomes" id="UP000829194">
    <property type="component" value="Chromosome"/>
</dbReference>
<dbReference type="Pfam" id="PF02082">
    <property type="entry name" value="Rrf2"/>
    <property type="match status" value="1"/>
</dbReference>
<organism evidence="2 3">
    <name type="scientific">Lysobacter gummosus</name>
    <dbReference type="NCBI Taxonomy" id="262324"/>
    <lineage>
        <taxon>Bacteria</taxon>
        <taxon>Pseudomonadati</taxon>
        <taxon>Pseudomonadota</taxon>
        <taxon>Gammaproteobacteria</taxon>
        <taxon>Lysobacterales</taxon>
        <taxon>Lysobacteraceae</taxon>
        <taxon>Lysobacter</taxon>
    </lineage>
</organism>
<dbReference type="Gene3D" id="1.10.10.10">
    <property type="entry name" value="Winged helix-like DNA-binding domain superfamily/Winged helix DNA-binding domain"/>
    <property type="match status" value="1"/>
</dbReference>
<dbReference type="InterPro" id="IPR000944">
    <property type="entry name" value="Tscrpt_reg_Rrf2"/>
</dbReference>
<evidence type="ECO:0000313" key="3">
    <source>
        <dbReference type="Proteomes" id="UP000829194"/>
    </source>
</evidence>
<keyword evidence="1" id="KW-0238">DNA-binding</keyword>
<dbReference type="InterPro" id="IPR036388">
    <property type="entry name" value="WH-like_DNA-bd_sf"/>
</dbReference>
<reference evidence="2 3" key="1">
    <citation type="submission" date="2022-03" db="EMBL/GenBank/DDBJ databases">
        <title>Complete genome sequence of Lysobacter capsici VKM B-2533 and Lysobacter gummosus 10.1.1, promising sources of lytic agents.</title>
        <authorList>
            <person name="Tarlachkov S.V."/>
            <person name="Kudryakova I.V."/>
            <person name="Afoshin A.S."/>
            <person name="Leontyevskaya E.A."/>
            <person name="Leontyevskaya N.V."/>
        </authorList>
    </citation>
    <scope>NUCLEOTIDE SEQUENCE [LARGE SCALE GENOMIC DNA]</scope>
    <source>
        <strain evidence="2 3">10.1.1</strain>
    </source>
</reference>
<proteinExistence type="predicted"/>
<gene>
    <name evidence="2" type="ORF">MOV92_23755</name>
</gene>
<accession>A0ABY3XCX3</accession>
<name>A0ABY3XCX3_9GAMM</name>
<dbReference type="RefSeq" id="WP_083512787.1">
    <property type="nucleotide sequence ID" value="NZ_CP011131.1"/>
</dbReference>
<dbReference type="PANTHER" id="PTHR33221:SF5">
    <property type="entry name" value="HTH-TYPE TRANSCRIPTIONAL REGULATOR ISCR"/>
    <property type="match status" value="1"/>
</dbReference>
<evidence type="ECO:0000313" key="2">
    <source>
        <dbReference type="EMBL" id="UNP29441.1"/>
    </source>
</evidence>
<dbReference type="EMBL" id="CP093547">
    <property type="protein sequence ID" value="UNP29441.1"/>
    <property type="molecule type" value="Genomic_DNA"/>
</dbReference>
<protein>
    <submittedName>
        <fullName evidence="2">Rrf2 family transcriptional regulator</fullName>
    </submittedName>
</protein>
<dbReference type="NCBIfam" id="TIGR00738">
    <property type="entry name" value="rrf2_super"/>
    <property type="match status" value="1"/>
</dbReference>
<evidence type="ECO:0000256" key="1">
    <source>
        <dbReference type="ARBA" id="ARBA00023125"/>
    </source>
</evidence>
<dbReference type="SUPFAM" id="SSF46785">
    <property type="entry name" value="Winged helix' DNA-binding domain"/>
    <property type="match status" value="1"/>
</dbReference>
<keyword evidence="3" id="KW-1185">Reference proteome</keyword>
<dbReference type="PROSITE" id="PS51197">
    <property type="entry name" value="HTH_RRF2_2"/>
    <property type="match status" value="1"/>
</dbReference>
<dbReference type="PANTHER" id="PTHR33221">
    <property type="entry name" value="WINGED HELIX-TURN-HELIX TRANSCRIPTIONAL REGULATOR, RRF2 FAMILY"/>
    <property type="match status" value="1"/>
</dbReference>
<dbReference type="InterPro" id="IPR036390">
    <property type="entry name" value="WH_DNA-bd_sf"/>
</dbReference>